<evidence type="ECO:0000313" key="2">
    <source>
        <dbReference type="Proteomes" id="UP001239111"/>
    </source>
</evidence>
<proteinExistence type="predicted"/>
<sequence>MGFQKEESQEYSAAQVGYETVEEESVGVFDRFRSQASHRGKNAPTSNRKTGAEDCTKGKTPSQEGGSPPQQTPKARRHEKAINGLRDERVYRKKRGTLPSVAA</sequence>
<protein>
    <submittedName>
        <fullName evidence="1">Uncharacterized protein</fullName>
    </submittedName>
</protein>
<dbReference type="EMBL" id="CM056743">
    <property type="protein sequence ID" value="KAJ8671509.1"/>
    <property type="molecule type" value="Genomic_DNA"/>
</dbReference>
<comment type="caution">
    <text evidence="1">The sequence shown here is derived from an EMBL/GenBank/DDBJ whole genome shotgun (WGS) entry which is preliminary data.</text>
</comment>
<accession>A0ACC2NMG1</accession>
<reference evidence="1" key="1">
    <citation type="submission" date="2023-04" db="EMBL/GenBank/DDBJ databases">
        <title>A chromosome-level genome assembly of the parasitoid wasp Eretmocerus hayati.</title>
        <authorList>
            <person name="Zhong Y."/>
            <person name="Liu S."/>
            <person name="Liu Y."/>
        </authorList>
    </citation>
    <scope>NUCLEOTIDE SEQUENCE</scope>
    <source>
        <strain evidence="1">ZJU_SS_LIU_2023</strain>
    </source>
</reference>
<keyword evidence="2" id="KW-1185">Reference proteome</keyword>
<gene>
    <name evidence="1" type="ORF">QAD02_002768</name>
</gene>
<name>A0ACC2NMG1_9HYME</name>
<organism evidence="1 2">
    <name type="scientific">Eretmocerus hayati</name>
    <dbReference type="NCBI Taxonomy" id="131215"/>
    <lineage>
        <taxon>Eukaryota</taxon>
        <taxon>Metazoa</taxon>
        <taxon>Ecdysozoa</taxon>
        <taxon>Arthropoda</taxon>
        <taxon>Hexapoda</taxon>
        <taxon>Insecta</taxon>
        <taxon>Pterygota</taxon>
        <taxon>Neoptera</taxon>
        <taxon>Endopterygota</taxon>
        <taxon>Hymenoptera</taxon>
        <taxon>Apocrita</taxon>
        <taxon>Proctotrupomorpha</taxon>
        <taxon>Chalcidoidea</taxon>
        <taxon>Aphelinidae</taxon>
        <taxon>Aphelininae</taxon>
        <taxon>Eretmocerus</taxon>
    </lineage>
</organism>
<evidence type="ECO:0000313" key="1">
    <source>
        <dbReference type="EMBL" id="KAJ8671509.1"/>
    </source>
</evidence>
<dbReference type="Proteomes" id="UP001239111">
    <property type="component" value="Chromosome 3"/>
</dbReference>